<gene>
    <name evidence="2" type="ORF">POPTR_007G093850</name>
</gene>
<feature type="transmembrane region" description="Helical" evidence="1">
    <location>
        <begin position="87"/>
        <end position="107"/>
    </location>
</feature>
<keyword evidence="1" id="KW-1133">Transmembrane helix</keyword>
<dbReference type="AlphaFoldDB" id="A0A3N7F707"/>
<keyword evidence="3" id="KW-1185">Reference proteome</keyword>
<dbReference type="InParanoid" id="A0A3N7F707"/>
<protein>
    <submittedName>
        <fullName evidence="2">Uncharacterized protein</fullName>
    </submittedName>
</protein>
<reference evidence="2 3" key="1">
    <citation type="journal article" date="2006" name="Science">
        <title>The genome of black cottonwood, Populus trichocarpa (Torr. &amp; Gray).</title>
        <authorList>
            <person name="Tuskan G.A."/>
            <person name="Difazio S."/>
            <person name="Jansson S."/>
            <person name="Bohlmann J."/>
            <person name="Grigoriev I."/>
            <person name="Hellsten U."/>
            <person name="Putnam N."/>
            <person name="Ralph S."/>
            <person name="Rombauts S."/>
            <person name="Salamov A."/>
            <person name="Schein J."/>
            <person name="Sterck L."/>
            <person name="Aerts A."/>
            <person name="Bhalerao R.R."/>
            <person name="Bhalerao R.P."/>
            <person name="Blaudez D."/>
            <person name="Boerjan W."/>
            <person name="Brun A."/>
            <person name="Brunner A."/>
            <person name="Busov V."/>
            <person name="Campbell M."/>
            <person name="Carlson J."/>
            <person name="Chalot M."/>
            <person name="Chapman J."/>
            <person name="Chen G.L."/>
            <person name="Cooper D."/>
            <person name="Coutinho P.M."/>
            <person name="Couturier J."/>
            <person name="Covert S."/>
            <person name="Cronk Q."/>
            <person name="Cunningham R."/>
            <person name="Davis J."/>
            <person name="Degroeve S."/>
            <person name="Dejardin A."/>
            <person name="Depamphilis C."/>
            <person name="Detter J."/>
            <person name="Dirks B."/>
            <person name="Dubchak I."/>
            <person name="Duplessis S."/>
            <person name="Ehlting J."/>
            <person name="Ellis B."/>
            <person name="Gendler K."/>
            <person name="Goodstein D."/>
            <person name="Gribskov M."/>
            <person name="Grimwood J."/>
            <person name="Groover A."/>
            <person name="Gunter L."/>
            <person name="Hamberger B."/>
            <person name="Heinze B."/>
            <person name="Helariutta Y."/>
            <person name="Henrissat B."/>
            <person name="Holligan D."/>
            <person name="Holt R."/>
            <person name="Huang W."/>
            <person name="Islam-Faridi N."/>
            <person name="Jones S."/>
            <person name="Jones-Rhoades M."/>
            <person name="Jorgensen R."/>
            <person name="Joshi C."/>
            <person name="Kangasjarvi J."/>
            <person name="Karlsson J."/>
            <person name="Kelleher C."/>
            <person name="Kirkpatrick R."/>
            <person name="Kirst M."/>
            <person name="Kohler A."/>
            <person name="Kalluri U."/>
            <person name="Larimer F."/>
            <person name="Leebens-Mack J."/>
            <person name="Leple J.C."/>
            <person name="Locascio P."/>
            <person name="Lou Y."/>
            <person name="Lucas S."/>
            <person name="Martin F."/>
            <person name="Montanini B."/>
            <person name="Napoli C."/>
            <person name="Nelson D.R."/>
            <person name="Nelson C."/>
            <person name="Nieminen K."/>
            <person name="Nilsson O."/>
            <person name="Pereda V."/>
            <person name="Peter G."/>
            <person name="Philippe R."/>
            <person name="Pilate G."/>
            <person name="Poliakov A."/>
            <person name="Razumovskaya J."/>
            <person name="Richardson P."/>
            <person name="Rinaldi C."/>
            <person name="Ritland K."/>
            <person name="Rouze P."/>
            <person name="Ryaboy D."/>
            <person name="Schmutz J."/>
            <person name="Schrader J."/>
            <person name="Segerman B."/>
            <person name="Shin H."/>
            <person name="Siddiqui A."/>
            <person name="Sterky F."/>
            <person name="Terry A."/>
            <person name="Tsai C.J."/>
            <person name="Uberbacher E."/>
            <person name="Unneberg P."/>
            <person name="Vahala J."/>
            <person name="Wall K."/>
            <person name="Wessler S."/>
            <person name="Yang G."/>
            <person name="Yin T."/>
            <person name="Douglas C."/>
            <person name="Marra M."/>
            <person name="Sandberg G."/>
            <person name="Van de Peer Y."/>
            <person name="Rokhsar D."/>
        </authorList>
    </citation>
    <scope>NUCLEOTIDE SEQUENCE [LARGE SCALE GENOMIC DNA]</scope>
    <source>
        <strain evidence="3">cv. Nisqually</strain>
    </source>
</reference>
<evidence type="ECO:0000313" key="3">
    <source>
        <dbReference type="Proteomes" id="UP000006729"/>
    </source>
</evidence>
<dbReference type="Gramene" id="Potri.007G093850.1.v4.1">
    <property type="protein sequence ID" value="Potri.007G093850.1.v4.1"/>
    <property type="gene ID" value="Potri.007G093850.v4.1"/>
</dbReference>
<name>A0A3N7F707_POPTR</name>
<dbReference type="Proteomes" id="UP000006729">
    <property type="component" value="Chromosome 7"/>
</dbReference>
<evidence type="ECO:0000256" key="1">
    <source>
        <dbReference type="SAM" id="Phobius"/>
    </source>
</evidence>
<organism evidence="2 3">
    <name type="scientific">Populus trichocarpa</name>
    <name type="common">Western balsam poplar</name>
    <name type="synonym">Populus balsamifera subsp. trichocarpa</name>
    <dbReference type="NCBI Taxonomy" id="3694"/>
    <lineage>
        <taxon>Eukaryota</taxon>
        <taxon>Viridiplantae</taxon>
        <taxon>Streptophyta</taxon>
        <taxon>Embryophyta</taxon>
        <taxon>Tracheophyta</taxon>
        <taxon>Spermatophyta</taxon>
        <taxon>Magnoliopsida</taxon>
        <taxon>eudicotyledons</taxon>
        <taxon>Gunneridae</taxon>
        <taxon>Pentapetalae</taxon>
        <taxon>rosids</taxon>
        <taxon>fabids</taxon>
        <taxon>Malpighiales</taxon>
        <taxon>Salicaceae</taxon>
        <taxon>Saliceae</taxon>
        <taxon>Populus</taxon>
    </lineage>
</organism>
<dbReference type="EMBL" id="CM009296">
    <property type="protein sequence ID" value="RQO92743.1"/>
    <property type="molecule type" value="Genomic_DNA"/>
</dbReference>
<sequence length="122" mass="14262">MNISRMNKIIRALSREEKPAERARVVLHETAYIDKEEKDEGIHKCHRRIVLMRFKLKGERVLGFKDGRNSVFAAPTSPLTSYLNGQMGNVLFIIMLLSLRVSFMIKLKHFDNHLPRTVENIW</sequence>
<proteinExistence type="predicted"/>
<accession>A0A3N7F707</accession>
<evidence type="ECO:0000313" key="2">
    <source>
        <dbReference type="EMBL" id="RQO92743.1"/>
    </source>
</evidence>
<keyword evidence="1" id="KW-0472">Membrane</keyword>
<keyword evidence="1" id="KW-0812">Transmembrane</keyword>